<dbReference type="GO" id="GO:0010411">
    <property type="term" value="P:xyloglucan metabolic process"/>
    <property type="evidence" value="ECO:0007669"/>
    <property type="project" value="TreeGrafter"/>
</dbReference>
<gene>
    <name evidence="3" type="ORF">ENJ10_07050</name>
</gene>
<dbReference type="Pfam" id="PF13860">
    <property type="entry name" value="FlgD_ig"/>
    <property type="match status" value="1"/>
</dbReference>
<feature type="domain" description="FlgD/Vpr Ig-like" evidence="2">
    <location>
        <begin position="638"/>
        <end position="696"/>
    </location>
</feature>
<evidence type="ECO:0000259" key="2">
    <source>
        <dbReference type="Pfam" id="PF13860"/>
    </source>
</evidence>
<dbReference type="EMBL" id="DRLD01000192">
    <property type="protein sequence ID" value="HED10429.1"/>
    <property type="molecule type" value="Genomic_DNA"/>
</dbReference>
<name>A0A7V1LLX2_CALAY</name>
<protein>
    <submittedName>
        <fullName evidence="3">T9SS type A sorting domain-containing protein</fullName>
    </submittedName>
</protein>
<evidence type="ECO:0000256" key="1">
    <source>
        <dbReference type="SAM" id="SignalP"/>
    </source>
</evidence>
<keyword evidence="1" id="KW-0732">Signal</keyword>
<proteinExistence type="predicted"/>
<dbReference type="AlphaFoldDB" id="A0A7V1LLX2"/>
<dbReference type="Gene3D" id="2.130.10.10">
    <property type="entry name" value="YVTN repeat-like/Quinoprotein amine dehydrogenase"/>
    <property type="match status" value="4"/>
</dbReference>
<feature type="chain" id="PRO_5031098512" evidence="1">
    <location>
        <begin position="24"/>
        <end position="711"/>
    </location>
</feature>
<evidence type="ECO:0000313" key="3">
    <source>
        <dbReference type="EMBL" id="HED10429.1"/>
    </source>
</evidence>
<dbReference type="SUPFAM" id="SSF110296">
    <property type="entry name" value="Oligoxyloglucan reducing end-specific cellobiohydrolase"/>
    <property type="match status" value="3"/>
</dbReference>
<dbReference type="NCBIfam" id="TIGR04183">
    <property type="entry name" value="Por_Secre_tail"/>
    <property type="match status" value="1"/>
</dbReference>
<dbReference type="InterPro" id="IPR052025">
    <property type="entry name" value="Xyloglucanase_GH74"/>
</dbReference>
<accession>A0A7V1LLX2</accession>
<feature type="signal peptide" evidence="1">
    <location>
        <begin position="1"/>
        <end position="23"/>
    </location>
</feature>
<dbReference type="CDD" id="cd15482">
    <property type="entry name" value="Sialidase_non-viral"/>
    <property type="match status" value="2"/>
</dbReference>
<organism evidence="3">
    <name type="scientific">Caldithrix abyssi</name>
    <dbReference type="NCBI Taxonomy" id="187145"/>
    <lineage>
        <taxon>Bacteria</taxon>
        <taxon>Pseudomonadati</taxon>
        <taxon>Calditrichota</taxon>
        <taxon>Calditrichia</taxon>
        <taxon>Calditrichales</taxon>
        <taxon>Calditrichaceae</taxon>
        <taxon>Caldithrix</taxon>
    </lineage>
</organism>
<dbReference type="PANTHER" id="PTHR43739:SF5">
    <property type="entry name" value="EXO-ALPHA-SIALIDASE"/>
    <property type="match status" value="1"/>
</dbReference>
<dbReference type="InterPro" id="IPR015943">
    <property type="entry name" value="WD40/YVTN_repeat-like_dom_sf"/>
</dbReference>
<reference evidence="3" key="1">
    <citation type="journal article" date="2020" name="mSystems">
        <title>Genome- and Community-Level Interaction Insights into Carbon Utilization and Element Cycling Functions of Hydrothermarchaeota in Hydrothermal Sediment.</title>
        <authorList>
            <person name="Zhou Z."/>
            <person name="Liu Y."/>
            <person name="Xu W."/>
            <person name="Pan J."/>
            <person name="Luo Z.H."/>
            <person name="Li M."/>
        </authorList>
    </citation>
    <scope>NUCLEOTIDE SEQUENCE [LARGE SCALE GENOMIC DNA]</scope>
    <source>
        <strain evidence="3">HyVt-456</strain>
    </source>
</reference>
<dbReference type="Gene3D" id="2.60.40.4070">
    <property type="match status" value="1"/>
</dbReference>
<sequence length="711" mass="75626">MRHLLQKATLIAALLLCHGSLTAQNSPWEATNGPLGGVVKTMAVDSAGTLFISTQKGVFYSDDNGLNWTLAGEQNVATYATGMAINDAGHIFLSTSNLGVQRSRDNGASWQAVNSGLDGRDVRSLFIRDNGEIIIAVYSKGVFRSTDSGDTWTADNSGLTNLGMTAVLTAPNGDSYAGTYTSGIFRRSAGDTLWREINSGLNTLRCNTLENGVEGDIYLGTNNGVYLLSAGDSAWAEIKGTGTSPGYVYDVYVKKNSDLLFAVTLNGPLAYDAYTDAWLLIGNGIDNLRMRGMAENNDGELLTHGDGGVYHSADGGRSWHKRVEGLRISRISGILLLDDGSVLAATENNGVKRSPDNGDAWTSSNTGMTGLSIKSLIADSGGVIYAGVSGQTGVYVSHDDGNSWSVSKQGFTGSNALALTARDDKVYAHASGRVYHTDNGGESWQQLPEGGLTNTNVRSMAVNAGGILFAGTWNGGVFRIAPGDTAWTEVNNGLSKLLVYKLLVSDRDELFAATSGGGIFKSTDNGDNWTEMNGGLPSLYPKTLAQSPSGTLFAGFYGKVAYSVNNGASWQEMSAGLSGADVSAMLIDDNDLFYAGTTGSGVYRTTLSPTGLAGEDNAPRSFTLEQNYPNPFNPSTTISFRVNRASEADIRIYDMLGREVRLLFKAGVAAGRHSVTWNGRDNTGNAVASGFYYYRLRDGNTESIRRMLLLK</sequence>
<dbReference type="Proteomes" id="UP000886005">
    <property type="component" value="Unassembled WGS sequence"/>
</dbReference>
<dbReference type="InterPro" id="IPR025965">
    <property type="entry name" value="FlgD/Vpr_Ig-like"/>
</dbReference>
<comment type="caution">
    <text evidence="3">The sequence shown here is derived from an EMBL/GenBank/DDBJ whole genome shotgun (WGS) entry which is preliminary data.</text>
</comment>
<dbReference type="InterPro" id="IPR026444">
    <property type="entry name" value="Secre_tail"/>
</dbReference>
<dbReference type="PANTHER" id="PTHR43739">
    <property type="entry name" value="XYLOGLUCANASE (EUROFUNG)"/>
    <property type="match status" value="1"/>
</dbReference>